<name>A0ABN2WFR1_9ACTN</name>
<sequence length="143" mass="15140">MADPSSGGEVRVDVERVVARPSLPRYKRGAIERLYGPGCPGGKPGKRDLTHAAVAQGAHWRTGSQESQLVDGVVLLCDASSARGATPPPGVAPGSHGGAWGRTYRCSHPLSDGELNRPWRSRVPRAAWGRGPRFPNYGPPARG</sequence>
<accession>A0ABN2WFR1</accession>
<keyword evidence="3" id="KW-1185">Reference proteome</keyword>
<proteinExistence type="predicted"/>
<dbReference type="EMBL" id="BAAAPE010000013">
    <property type="protein sequence ID" value="GAA2090778.1"/>
    <property type="molecule type" value="Genomic_DNA"/>
</dbReference>
<gene>
    <name evidence="2" type="ORF">GCM10009801_55970</name>
</gene>
<evidence type="ECO:0008006" key="4">
    <source>
        <dbReference type="Google" id="ProtNLM"/>
    </source>
</evidence>
<evidence type="ECO:0000256" key="1">
    <source>
        <dbReference type="SAM" id="MobiDB-lite"/>
    </source>
</evidence>
<evidence type="ECO:0000313" key="3">
    <source>
        <dbReference type="Proteomes" id="UP001500016"/>
    </source>
</evidence>
<dbReference type="Proteomes" id="UP001500016">
    <property type="component" value="Unassembled WGS sequence"/>
</dbReference>
<reference evidence="2 3" key="1">
    <citation type="journal article" date="2019" name="Int. J. Syst. Evol. Microbiol.">
        <title>The Global Catalogue of Microorganisms (GCM) 10K type strain sequencing project: providing services to taxonomists for standard genome sequencing and annotation.</title>
        <authorList>
            <consortium name="The Broad Institute Genomics Platform"/>
            <consortium name="The Broad Institute Genome Sequencing Center for Infectious Disease"/>
            <person name="Wu L."/>
            <person name="Ma J."/>
        </authorList>
    </citation>
    <scope>NUCLEOTIDE SEQUENCE [LARGE SCALE GENOMIC DNA]</scope>
    <source>
        <strain evidence="2 3">JCM 15478</strain>
    </source>
</reference>
<evidence type="ECO:0000313" key="2">
    <source>
        <dbReference type="EMBL" id="GAA2090778.1"/>
    </source>
</evidence>
<comment type="caution">
    <text evidence="2">The sequence shown here is derived from an EMBL/GenBank/DDBJ whole genome shotgun (WGS) entry which is preliminary data.</text>
</comment>
<protein>
    <recommendedName>
        <fullName evidence="4">Transposase IS701-like DDE domain-containing protein</fullName>
    </recommendedName>
</protein>
<organism evidence="2 3">
    <name type="scientific">Streptomyces albiaxialis</name>
    <dbReference type="NCBI Taxonomy" id="329523"/>
    <lineage>
        <taxon>Bacteria</taxon>
        <taxon>Bacillati</taxon>
        <taxon>Actinomycetota</taxon>
        <taxon>Actinomycetes</taxon>
        <taxon>Kitasatosporales</taxon>
        <taxon>Streptomycetaceae</taxon>
        <taxon>Streptomyces</taxon>
    </lineage>
</organism>
<feature type="region of interest" description="Disordered" evidence="1">
    <location>
        <begin position="82"/>
        <end position="143"/>
    </location>
</feature>